<keyword evidence="9" id="KW-1185">Reference proteome</keyword>
<dbReference type="PANTHER" id="PTHR46663">
    <property type="entry name" value="DIGUANYLATE CYCLASE DGCT-RELATED"/>
    <property type="match status" value="1"/>
</dbReference>
<evidence type="ECO:0000259" key="7">
    <source>
        <dbReference type="PROSITE" id="PS50887"/>
    </source>
</evidence>
<dbReference type="EMBL" id="JAQLOI010000003">
    <property type="protein sequence ID" value="MDB1125641.1"/>
    <property type="molecule type" value="Genomic_DNA"/>
</dbReference>
<name>A0ABT4YVQ6_9VIBR</name>
<dbReference type="CDD" id="cd01949">
    <property type="entry name" value="GGDEF"/>
    <property type="match status" value="1"/>
</dbReference>
<reference evidence="8 9" key="1">
    <citation type="submission" date="2023-01" db="EMBL/GenBank/DDBJ databases">
        <title>Vibrio sp. KJ40-1 sp.nov, isolated from marine algae.</title>
        <authorList>
            <person name="Butt M."/>
            <person name="Kim J.M.J."/>
            <person name="Jeon C.O.C."/>
        </authorList>
    </citation>
    <scope>NUCLEOTIDE SEQUENCE [LARGE SCALE GENOMIC DNA]</scope>
    <source>
        <strain evidence="8 9">KJ40-1</strain>
    </source>
</reference>
<evidence type="ECO:0000256" key="1">
    <source>
        <dbReference type="ARBA" id="ARBA00004370"/>
    </source>
</evidence>
<feature type="domain" description="GGDEF" evidence="7">
    <location>
        <begin position="323"/>
        <end position="453"/>
    </location>
</feature>
<dbReference type="PROSITE" id="PS50887">
    <property type="entry name" value="GGDEF"/>
    <property type="match status" value="1"/>
</dbReference>
<keyword evidence="8" id="KW-0808">Transferase</keyword>
<keyword evidence="3 5" id="KW-1133">Transmembrane helix</keyword>
<dbReference type="NCBIfam" id="TIGR00254">
    <property type="entry name" value="GGDEF"/>
    <property type="match status" value="1"/>
</dbReference>
<gene>
    <name evidence="8" type="ORF">PGX00_19050</name>
</gene>
<sequence length="453" mass="51023">MKYLSDFRIPAFALISAISLATILVTEFLQNHLLESQNDKLKNEAQQDLAVIRSNLEAQIYSDIYYANSLATLVSVNPDSTALQWKLIAEKLFSKSKNLRNIGIAPNDIIEFVYPLKGNEQALGLDFRTVPNQWRTIQLSRESKSIYLDGPIKLVQGGLGLIARNPIFIDPPYNTKYWGSCSVVLDVNSLFANSGVSQVEKKYQFAMRGVDASGKSGEVFYGDSAVFDNVIAFDSVNLISGSWYMAVSRDGLSQTLPWYQLYSARLIGYPTLVIIIILFSVIYYLYRIAHANSLQDELTKLPNRRFFIHSLEQKMQESNAKDRRFSLLNLDLNNFKSINDTYGHAVGDELLISVAKTVTNVIKNEGIVARVGGDEFLILLFNLTEGDRIKRVIQILKTELRRRPIKAGEDTITPEASIGYTINLNSDSDIDELLHAADINMYADKLRQKKSHL</sequence>
<feature type="domain" description="CHASE" evidence="6">
    <location>
        <begin position="109"/>
        <end position="246"/>
    </location>
</feature>
<dbReference type="SUPFAM" id="SSF55073">
    <property type="entry name" value="Nucleotide cyclase"/>
    <property type="match status" value="1"/>
</dbReference>
<dbReference type="RefSeq" id="WP_272139539.1">
    <property type="nucleotide sequence ID" value="NZ_JAQLOI010000003.1"/>
</dbReference>
<feature type="transmembrane region" description="Helical" evidence="5">
    <location>
        <begin position="266"/>
        <end position="286"/>
    </location>
</feature>
<dbReference type="Gene3D" id="3.30.450.350">
    <property type="entry name" value="CHASE domain"/>
    <property type="match status" value="1"/>
</dbReference>
<proteinExistence type="predicted"/>
<evidence type="ECO:0000256" key="4">
    <source>
        <dbReference type="ARBA" id="ARBA00023136"/>
    </source>
</evidence>
<keyword evidence="4 5" id="KW-0472">Membrane</keyword>
<accession>A0ABT4YVQ6</accession>
<dbReference type="Pfam" id="PF03924">
    <property type="entry name" value="CHASE"/>
    <property type="match status" value="1"/>
</dbReference>
<dbReference type="InterPro" id="IPR043128">
    <property type="entry name" value="Rev_trsase/Diguanyl_cyclase"/>
</dbReference>
<dbReference type="PANTHER" id="PTHR46663:SF2">
    <property type="entry name" value="GGDEF DOMAIN-CONTAINING PROTEIN"/>
    <property type="match status" value="1"/>
</dbReference>
<dbReference type="InterPro" id="IPR029787">
    <property type="entry name" value="Nucleotide_cyclase"/>
</dbReference>
<evidence type="ECO:0000313" key="9">
    <source>
        <dbReference type="Proteomes" id="UP001210678"/>
    </source>
</evidence>
<evidence type="ECO:0000256" key="3">
    <source>
        <dbReference type="ARBA" id="ARBA00022989"/>
    </source>
</evidence>
<evidence type="ECO:0000256" key="5">
    <source>
        <dbReference type="SAM" id="Phobius"/>
    </source>
</evidence>
<feature type="transmembrane region" description="Helical" evidence="5">
    <location>
        <begin position="12"/>
        <end position="29"/>
    </location>
</feature>
<dbReference type="InterPro" id="IPR042240">
    <property type="entry name" value="CHASE_sf"/>
</dbReference>
<evidence type="ECO:0000313" key="8">
    <source>
        <dbReference type="EMBL" id="MDB1125641.1"/>
    </source>
</evidence>
<dbReference type="Pfam" id="PF00990">
    <property type="entry name" value="GGDEF"/>
    <property type="match status" value="1"/>
</dbReference>
<dbReference type="InterPro" id="IPR006189">
    <property type="entry name" value="CHASE_dom"/>
</dbReference>
<dbReference type="EC" id="2.7.7.65" evidence="8"/>
<dbReference type="SMART" id="SM01079">
    <property type="entry name" value="CHASE"/>
    <property type="match status" value="1"/>
</dbReference>
<keyword evidence="8" id="KW-0548">Nucleotidyltransferase</keyword>
<dbReference type="InterPro" id="IPR052163">
    <property type="entry name" value="DGC-Regulatory_Protein"/>
</dbReference>
<evidence type="ECO:0000256" key="2">
    <source>
        <dbReference type="ARBA" id="ARBA00022692"/>
    </source>
</evidence>
<dbReference type="PROSITE" id="PS50839">
    <property type="entry name" value="CHASE"/>
    <property type="match status" value="1"/>
</dbReference>
<dbReference type="Proteomes" id="UP001210678">
    <property type="component" value="Unassembled WGS sequence"/>
</dbReference>
<comment type="subcellular location">
    <subcellularLocation>
        <location evidence="1">Membrane</location>
    </subcellularLocation>
</comment>
<comment type="caution">
    <text evidence="8">The sequence shown here is derived from an EMBL/GenBank/DDBJ whole genome shotgun (WGS) entry which is preliminary data.</text>
</comment>
<keyword evidence="2 5" id="KW-0812">Transmembrane</keyword>
<dbReference type="SMART" id="SM00267">
    <property type="entry name" value="GGDEF"/>
    <property type="match status" value="1"/>
</dbReference>
<dbReference type="Gene3D" id="3.30.70.270">
    <property type="match status" value="1"/>
</dbReference>
<organism evidence="8 9">
    <name type="scientific">Vibrio algarum</name>
    <dbReference type="NCBI Taxonomy" id="3020714"/>
    <lineage>
        <taxon>Bacteria</taxon>
        <taxon>Pseudomonadati</taxon>
        <taxon>Pseudomonadota</taxon>
        <taxon>Gammaproteobacteria</taxon>
        <taxon>Vibrionales</taxon>
        <taxon>Vibrionaceae</taxon>
        <taxon>Vibrio</taxon>
    </lineage>
</organism>
<dbReference type="InterPro" id="IPR000160">
    <property type="entry name" value="GGDEF_dom"/>
</dbReference>
<evidence type="ECO:0000259" key="6">
    <source>
        <dbReference type="PROSITE" id="PS50839"/>
    </source>
</evidence>
<protein>
    <submittedName>
        <fullName evidence="8">Diguanylate cyclase</fullName>
        <ecNumber evidence="8">2.7.7.65</ecNumber>
    </submittedName>
</protein>
<dbReference type="GO" id="GO:0052621">
    <property type="term" value="F:diguanylate cyclase activity"/>
    <property type="evidence" value="ECO:0007669"/>
    <property type="project" value="UniProtKB-EC"/>
</dbReference>